<reference evidence="2 3" key="1">
    <citation type="submission" date="2020-02" db="EMBL/GenBank/DDBJ databases">
        <authorList>
            <person name="Zheng R.K."/>
            <person name="Sun C.M."/>
        </authorList>
    </citation>
    <scope>NUCLEOTIDE SEQUENCE [LARGE SCALE GENOMIC DNA]</scope>
    <source>
        <strain evidence="3">zrk23</strain>
    </source>
</reference>
<accession>A0A6G6Y3L2</accession>
<feature type="chain" id="PRO_5026356365" evidence="1">
    <location>
        <begin position="18"/>
        <end position="111"/>
    </location>
</feature>
<gene>
    <name evidence="2" type="ORF">G5C33_06595</name>
</gene>
<sequence>MRIALALLMLFTLAACGGGDEAVSQARGAVSTFHQRLEARDYDAILADRAPSLIRSASEAEMRAVLFSVHDEVGPMIAAEELSAAQQVSSDRRIVGIERSPYRVAPLSLAS</sequence>
<evidence type="ECO:0000256" key="1">
    <source>
        <dbReference type="SAM" id="SignalP"/>
    </source>
</evidence>
<dbReference type="KEGG" id="spzr:G5C33_06595"/>
<feature type="signal peptide" evidence="1">
    <location>
        <begin position="1"/>
        <end position="17"/>
    </location>
</feature>
<dbReference type="PROSITE" id="PS51257">
    <property type="entry name" value="PROKAR_LIPOPROTEIN"/>
    <property type="match status" value="1"/>
</dbReference>
<dbReference type="AlphaFoldDB" id="A0A6G6Y3L2"/>
<evidence type="ECO:0000313" key="3">
    <source>
        <dbReference type="Proteomes" id="UP000501568"/>
    </source>
</evidence>
<dbReference type="RefSeq" id="WP_165326491.1">
    <property type="nucleotide sequence ID" value="NZ_CP049109.1"/>
</dbReference>
<keyword evidence="1" id="KW-0732">Signal</keyword>
<keyword evidence="3" id="KW-1185">Reference proteome</keyword>
<protein>
    <submittedName>
        <fullName evidence="2">Uncharacterized protein</fullName>
    </submittedName>
</protein>
<name>A0A6G6Y3L2_9SPHN</name>
<proteinExistence type="predicted"/>
<evidence type="ECO:0000313" key="2">
    <source>
        <dbReference type="EMBL" id="QIG79490.1"/>
    </source>
</evidence>
<dbReference type="Proteomes" id="UP000501568">
    <property type="component" value="Chromosome"/>
</dbReference>
<organism evidence="2 3">
    <name type="scientific">Stakelama tenebrarum</name>
    <dbReference type="NCBI Taxonomy" id="2711215"/>
    <lineage>
        <taxon>Bacteria</taxon>
        <taxon>Pseudomonadati</taxon>
        <taxon>Pseudomonadota</taxon>
        <taxon>Alphaproteobacteria</taxon>
        <taxon>Sphingomonadales</taxon>
        <taxon>Sphingomonadaceae</taxon>
        <taxon>Stakelama</taxon>
    </lineage>
</organism>
<dbReference type="EMBL" id="CP049109">
    <property type="protein sequence ID" value="QIG79490.1"/>
    <property type="molecule type" value="Genomic_DNA"/>
</dbReference>